<dbReference type="RefSeq" id="WP_100744050.1">
    <property type="nucleotide sequence ID" value="NZ_NPDW01000002.1"/>
</dbReference>
<organism evidence="1 2">
    <name type="scientific">Leptospira harrisiae</name>
    <dbReference type="NCBI Taxonomy" id="2023189"/>
    <lineage>
        <taxon>Bacteria</taxon>
        <taxon>Pseudomonadati</taxon>
        <taxon>Spirochaetota</taxon>
        <taxon>Spirochaetia</taxon>
        <taxon>Leptospirales</taxon>
        <taxon>Leptospiraceae</taxon>
        <taxon>Leptospira</taxon>
    </lineage>
</organism>
<evidence type="ECO:0000313" key="2">
    <source>
        <dbReference type="Proteomes" id="UP000232145"/>
    </source>
</evidence>
<protein>
    <submittedName>
        <fullName evidence="1">Uncharacterized protein</fullName>
    </submittedName>
</protein>
<reference evidence="1 2" key="1">
    <citation type="submission" date="2017-07" db="EMBL/GenBank/DDBJ databases">
        <title>Leptospira spp. isolated from tropical soils.</title>
        <authorList>
            <person name="Thibeaux R."/>
            <person name="Iraola G."/>
            <person name="Ferres I."/>
            <person name="Bierque E."/>
            <person name="Girault D."/>
            <person name="Soupe-Gilbert M.-E."/>
            <person name="Picardeau M."/>
            <person name="Goarant C."/>
        </authorList>
    </citation>
    <scope>NUCLEOTIDE SEQUENCE [LARGE SCALE GENOMIC DNA]</scope>
    <source>
        <strain evidence="1 2">FH2-B-A1</strain>
    </source>
</reference>
<dbReference type="OrthoDB" id="344871at2"/>
<sequence>MKFPRLNWFLTTIILFFGILVLNVNGKSNVCLPFTEEEKVEKLLKRVGTLQGSFIRNGESHTAEEAEKHLRYKLKEAKNSFFAPDPKEWTAKLFIEKIASKSFLSGTPYLIKSLEGKEIKSADWMYSELKKIESCL</sequence>
<dbReference type="Proteomes" id="UP000232145">
    <property type="component" value="Unassembled WGS sequence"/>
</dbReference>
<name>A0A2N0AK54_9LEPT</name>
<evidence type="ECO:0000313" key="1">
    <source>
        <dbReference type="EMBL" id="PJZ84650.1"/>
    </source>
</evidence>
<dbReference type="EMBL" id="NPDX01000002">
    <property type="protein sequence ID" value="PJZ84650.1"/>
    <property type="molecule type" value="Genomic_DNA"/>
</dbReference>
<dbReference type="InterPro" id="IPR035242">
    <property type="entry name" value="DUF5329"/>
</dbReference>
<accession>A0A2N0AK54</accession>
<keyword evidence="2" id="KW-1185">Reference proteome</keyword>
<comment type="caution">
    <text evidence="1">The sequence shown here is derived from an EMBL/GenBank/DDBJ whole genome shotgun (WGS) entry which is preliminary data.</text>
</comment>
<dbReference type="Pfam" id="PF17263">
    <property type="entry name" value="DUF5329"/>
    <property type="match status" value="1"/>
</dbReference>
<gene>
    <name evidence="1" type="ORF">CH364_11640</name>
</gene>
<proteinExistence type="predicted"/>
<dbReference type="AlphaFoldDB" id="A0A2N0AK54"/>